<accession>A0A2H0UYQ0</accession>
<dbReference type="EMBL" id="PFAT01000057">
    <property type="protein sequence ID" value="PIR91945.1"/>
    <property type="molecule type" value="Genomic_DNA"/>
</dbReference>
<protein>
    <recommendedName>
        <fullName evidence="3">Big-1 domain-containing protein</fullName>
    </recommendedName>
</protein>
<organism evidence="1 2">
    <name type="scientific">Candidatus Falkowbacteria bacterium CG10_big_fil_rev_8_21_14_0_10_44_15</name>
    <dbReference type="NCBI Taxonomy" id="1974569"/>
    <lineage>
        <taxon>Bacteria</taxon>
        <taxon>Candidatus Falkowiibacteriota</taxon>
    </lineage>
</organism>
<proteinExistence type="predicted"/>
<dbReference type="AlphaFoldDB" id="A0A2H0UYQ0"/>
<reference evidence="2" key="1">
    <citation type="submission" date="2017-09" db="EMBL/GenBank/DDBJ databases">
        <title>Depth-based differentiation of microbial function through sediment-hosted aquifers and enrichment of novel symbionts in the deep terrestrial subsurface.</title>
        <authorList>
            <person name="Probst A.J."/>
            <person name="Ladd B."/>
            <person name="Jarett J.K."/>
            <person name="Geller-Mcgrath D.E."/>
            <person name="Sieber C.M.K."/>
            <person name="Emerson J.B."/>
            <person name="Anantharaman K."/>
            <person name="Thomas B.C."/>
            <person name="Malmstrom R."/>
            <person name="Stieglmeier M."/>
            <person name="Klingl A."/>
            <person name="Woyke T."/>
            <person name="Ryan C.M."/>
            <person name="Banfield J.F."/>
        </authorList>
    </citation>
    <scope>NUCLEOTIDE SEQUENCE [LARGE SCALE GENOMIC DNA]</scope>
</reference>
<gene>
    <name evidence="1" type="ORF">COU01_04410</name>
</gene>
<dbReference type="InterPro" id="IPR013783">
    <property type="entry name" value="Ig-like_fold"/>
</dbReference>
<sequence length="776" mass="81962">MQNNIYYNEFLNNLNNLSKKISNLMQKILSNLAKKTNISLLLLAVLFAISASFSYGNYVFAAATVAPASGGSSISLDNSSAAQGGGSYNTINPITINESAIGEIKLGSHNFNLPSQWELDQNSPITITLNWEQSGMGISNDYSFYPQTPYFFFVNVDIESNLAPASLIFSGIKVRPTGSTPTNSLKITHSGNDIVGVTNGNGDGVTGTNFGLLTAVAGSANKIVITDPADATVGGTTNVTIAVQDQFGNRVSGANDQAVAITVSGSARISGVTTGAGDGAYNSTAETITSSNGQIVVAVTDATAETINIDVNHATLDHSSTQNIVFAAAPQPPAGGGSNPATYSNYGSSSGGGTTYTAPANPDVQTTSRPLVYASADGTQVNGAITTTSNRGQLADTTLQANISLGSPINNDQIFTLNTSGLSSAREISANLTSVFLRGVIASYGGGRGIRLTISAHAASDEQKSASALDGLYLFDYAVFPVSIAVENNEVVAWNYPVQLTFDVSNIEYPREVSIARYDRTNNRWVDLGGSANGTMVSVAVNQLGDFGVIRTLEQRRRVDNLRASGVAATSPQAEVLGVRIDNNLSESDYLSAAGDVNTLLGAINVKRNLAQERLFYNANVKSLIRGMQNLTAANINSYTNFITYGSASTLKLGAGERAGVLNSYKSAFGKLPITARDWQDAINIATGRWTAERSTAAEAQAARTFRQIYRREPNLTDAHDDAAINVIAYGLRPSARNLQSEQAAIRIFRGIFRHSPVSVTDWDAVRAIAYSGAKR</sequence>
<name>A0A2H0UYQ0_9BACT</name>
<dbReference type="Gene3D" id="2.60.40.10">
    <property type="entry name" value="Immunoglobulins"/>
    <property type="match status" value="1"/>
</dbReference>
<evidence type="ECO:0000313" key="1">
    <source>
        <dbReference type="EMBL" id="PIR91945.1"/>
    </source>
</evidence>
<evidence type="ECO:0000313" key="2">
    <source>
        <dbReference type="Proteomes" id="UP000228510"/>
    </source>
</evidence>
<comment type="caution">
    <text evidence="1">The sequence shown here is derived from an EMBL/GenBank/DDBJ whole genome shotgun (WGS) entry which is preliminary data.</text>
</comment>
<dbReference type="Proteomes" id="UP000228510">
    <property type="component" value="Unassembled WGS sequence"/>
</dbReference>
<evidence type="ECO:0008006" key="3">
    <source>
        <dbReference type="Google" id="ProtNLM"/>
    </source>
</evidence>